<dbReference type="Proteomes" id="UP001178507">
    <property type="component" value="Unassembled WGS sequence"/>
</dbReference>
<gene>
    <name evidence="6" type="ORF">EVOR1521_LOCUS31670</name>
</gene>
<accession>A0AA36JRC4</accession>
<sequence>MGNWLSLYGCCPPDVQTEDHEEVLESVGRAHLPVHELTDFRYHAAMGGHLDILTPKEGVAILALRQGRLVRVSGAVVLKASSGNERRFYEALGARAARGERGERRLGSLAPGFYGAAAVRSEEKAQEYLVLEKVGDFRHPLAFDLKLGFVQRAAHHGPGKRFHMRRKAAETTSAEFGFRHCGMAYWDWTHMTKVKEDKYQGRQVTGRQLLGVLGRFFNQSPDQAWPLQGPWRSIVDKALAEVEILRGLIGKVEGLRFWGASLLLVLDGDAVAKQNPEKIVSSFSVKLIDFSNSEFIGDGPDRELLAALRNFSAALAALAALRGGGGGPPPVGPAPDLRPQDAEQLQAHKSRGLPYTLQDVSPDDCSK</sequence>
<dbReference type="PANTHER" id="PTHR12400">
    <property type="entry name" value="INOSITOL POLYPHOSPHATE KINASE"/>
    <property type="match status" value="1"/>
</dbReference>
<dbReference type="GO" id="GO:0005737">
    <property type="term" value="C:cytoplasm"/>
    <property type="evidence" value="ECO:0007669"/>
    <property type="project" value="TreeGrafter"/>
</dbReference>
<evidence type="ECO:0000313" key="7">
    <source>
        <dbReference type="Proteomes" id="UP001178507"/>
    </source>
</evidence>
<dbReference type="GO" id="GO:0046854">
    <property type="term" value="P:phosphatidylinositol phosphate biosynthetic process"/>
    <property type="evidence" value="ECO:0007669"/>
    <property type="project" value="TreeGrafter"/>
</dbReference>
<keyword evidence="7" id="KW-1185">Reference proteome</keyword>
<dbReference type="InterPro" id="IPR038286">
    <property type="entry name" value="IPK_sf"/>
</dbReference>
<name>A0AA36JRC4_9DINO</name>
<evidence type="ECO:0000256" key="3">
    <source>
        <dbReference type="ARBA" id="ARBA00022777"/>
    </source>
</evidence>
<dbReference type="GO" id="GO:0005634">
    <property type="term" value="C:nucleus"/>
    <property type="evidence" value="ECO:0007669"/>
    <property type="project" value="TreeGrafter"/>
</dbReference>
<dbReference type="GO" id="GO:0032958">
    <property type="term" value="P:inositol phosphate biosynthetic process"/>
    <property type="evidence" value="ECO:0007669"/>
    <property type="project" value="InterPro"/>
</dbReference>
<evidence type="ECO:0000256" key="2">
    <source>
        <dbReference type="ARBA" id="ARBA00022679"/>
    </source>
</evidence>
<comment type="caution">
    <text evidence="6">The sequence shown here is derived from an EMBL/GenBank/DDBJ whole genome shotgun (WGS) entry which is preliminary data.</text>
</comment>
<keyword evidence="3 4" id="KW-0418">Kinase</keyword>
<dbReference type="InterPro" id="IPR005522">
    <property type="entry name" value="IPK"/>
</dbReference>
<protein>
    <recommendedName>
        <fullName evidence="4">Kinase</fullName>
        <ecNumber evidence="4">2.7.-.-</ecNumber>
    </recommendedName>
</protein>
<dbReference type="EMBL" id="CAUJNA010003849">
    <property type="protein sequence ID" value="CAJ1410965.1"/>
    <property type="molecule type" value="Genomic_DNA"/>
</dbReference>
<keyword evidence="2 4" id="KW-0808">Transferase</keyword>
<comment type="similarity">
    <text evidence="1 4">Belongs to the inositol phosphokinase (IPK) family.</text>
</comment>
<evidence type="ECO:0000256" key="4">
    <source>
        <dbReference type="RuleBase" id="RU363090"/>
    </source>
</evidence>
<dbReference type="Pfam" id="PF03770">
    <property type="entry name" value="IPK"/>
    <property type="match status" value="1"/>
</dbReference>
<dbReference type="PANTHER" id="PTHR12400:SF21">
    <property type="entry name" value="KINASE"/>
    <property type="match status" value="1"/>
</dbReference>
<dbReference type="EC" id="2.7.-.-" evidence="4"/>
<organism evidence="6 7">
    <name type="scientific">Effrenium voratum</name>
    <dbReference type="NCBI Taxonomy" id="2562239"/>
    <lineage>
        <taxon>Eukaryota</taxon>
        <taxon>Sar</taxon>
        <taxon>Alveolata</taxon>
        <taxon>Dinophyceae</taxon>
        <taxon>Suessiales</taxon>
        <taxon>Symbiodiniaceae</taxon>
        <taxon>Effrenium</taxon>
    </lineage>
</organism>
<reference evidence="6" key="1">
    <citation type="submission" date="2023-08" db="EMBL/GenBank/DDBJ databases">
        <authorList>
            <person name="Chen Y."/>
            <person name="Shah S."/>
            <person name="Dougan E. K."/>
            <person name="Thang M."/>
            <person name="Chan C."/>
        </authorList>
    </citation>
    <scope>NUCLEOTIDE SEQUENCE</scope>
</reference>
<evidence type="ECO:0000256" key="1">
    <source>
        <dbReference type="ARBA" id="ARBA00007374"/>
    </source>
</evidence>
<dbReference type="GO" id="GO:0000828">
    <property type="term" value="F:inositol hexakisphosphate kinase activity"/>
    <property type="evidence" value="ECO:0007669"/>
    <property type="project" value="TreeGrafter"/>
</dbReference>
<dbReference type="SUPFAM" id="SSF56104">
    <property type="entry name" value="SAICAR synthase-like"/>
    <property type="match status" value="1"/>
</dbReference>
<dbReference type="Gene3D" id="3.30.470.160">
    <property type="entry name" value="Inositol polyphosphate kinase"/>
    <property type="match status" value="1"/>
</dbReference>
<evidence type="ECO:0000313" key="6">
    <source>
        <dbReference type="EMBL" id="CAJ1410965.1"/>
    </source>
</evidence>
<feature type="region of interest" description="Disordered" evidence="5">
    <location>
        <begin position="325"/>
        <end position="367"/>
    </location>
</feature>
<dbReference type="AlphaFoldDB" id="A0AA36JRC4"/>
<proteinExistence type="inferred from homology"/>
<evidence type="ECO:0000256" key="5">
    <source>
        <dbReference type="SAM" id="MobiDB-lite"/>
    </source>
</evidence>